<proteinExistence type="predicted"/>
<organism evidence="1 2">
    <name type="scientific">Thioclava kandeliae</name>
    <dbReference type="NCBI Taxonomy" id="3070818"/>
    <lineage>
        <taxon>Bacteria</taxon>
        <taxon>Pseudomonadati</taxon>
        <taxon>Pseudomonadota</taxon>
        <taxon>Alphaproteobacteria</taxon>
        <taxon>Rhodobacterales</taxon>
        <taxon>Paracoccaceae</taxon>
        <taxon>Thioclava</taxon>
    </lineage>
</organism>
<dbReference type="EMBL" id="JAYWLC010000009">
    <property type="protein sequence ID" value="MER5172671.1"/>
    <property type="molecule type" value="Genomic_DNA"/>
</dbReference>
<evidence type="ECO:0000313" key="1">
    <source>
        <dbReference type="EMBL" id="MER5172671.1"/>
    </source>
</evidence>
<gene>
    <name evidence="1" type="ORF">VSX56_12895</name>
</gene>
<name>A0ABV1SJ50_9RHOB</name>
<dbReference type="SUPFAM" id="SSF55729">
    <property type="entry name" value="Acyl-CoA N-acyltransferases (Nat)"/>
    <property type="match status" value="1"/>
</dbReference>
<protein>
    <recommendedName>
        <fullName evidence="3">N-acetyltransferase domain-containing protein</fullName>
    </recommendedName>
</protein>
<dbReference type="InterPro" id="IPR016181">
    <property type="entry name" value="Acyl_CoA_acyltransferase"/>
</dbReference>
<comment type="caution">
    <text evidence="1">The sequence shown here is derived from an EMBL/GenBank/DDBJ whole genome shotgun (WGS) entry which is preliminary data.</text>
</comment>
<dbReference type="Gene3D" id="3.40.630.30">
    <property type="match status" value="1"/>
</dbReference>
<keyword evidence="2" id="KW-1185">Reference proteome</keyword>
<reference evidence="1 2" key="1">
    <citation type="submission" date="2024-06" db="EMBL/GenBank/DDBJ databases">
        <title>Thioclava kandeliae sp. nov. from a rhizosphere soil sample of Kandelia candel in a mangrove.</title>
        <authorList>
            <person name="Mu T."/>
        </authorList>
    </citation>
    <scope>NUCLEOTIDE SEQUENCE [LARGE SCALE GENOMIC DNA]</scope>
    <source>
        <strain evidence="1 2">CPCC 100088</strain>
    </source>
</reference>
<accession>A0ABV1SJ50</accession>
<evidence type="ECO:0008006" key="3">
    <source>
        <dbReference type="Google" id="ProtNLM"/>
    </source>
</evidence>
<dbReference type="RefSeq" id="WP_350937640.1">
    <property type="nucleotide sequence ID" value="NZ_JAYWLC010000009.1"/>
</dbReference>
<evidence type="ECO:0000313" key="2">
    <source>
        <dbReference type="Proteomes" id="UP001438953"/>
    </source>
</evidence>
<sequence length="131" mass="14198">MARVRVADARDVPRIVDMIEALREAVSGPVAVDRNWTIRTVSGLIRDPAGCVFVTDGGFIAGLMQPTVISPAPIAKEVGWWASDGSGLRLLRAFEAWALEQGAQTIQLSTAPDGPDLSRLGYRRAELAWVR</sequence>
<dbReference type="Proteomes" id="UP001438953">
    <property type="component" value="Unassembled WGS sequence"/>
</dbReference>